<organism evidence="2 3">
    <name type="scientific">Azospirillum argentinense</name>
    <dbReference type="NCBI Taxonomy" id="2970906"/>
    <lineage>
        <taxon>Bacteria</taxon>
        <taxon>Pseudomonadati</taxon>
        <taxon>Pseudomonadota</taxon>
        <taxon>Alphaproteobacteria</taxon>
        <taxon>Rhodospirillales</taxon>
        <taxon>Azospirillaceae</taxon>
        <taxon>Azospirillum</taxon>
    </lineage>
</organism>
<dbReference type="KEGG" id="abq:ABAZ39_33295"/>
<gene>
    <name evidence="2" type="ORF">ABAZ39_33295</name>
</gene>
<dbReference type="RefSeq" id="WP_040138516.1">
    <property type="nucleotide sequence ID" value="NZ_CP007798.1"/>
</dbReference>
<evidence type="ECO:0000313" key="3">
    <source>
        <dbReference type="Proteomes" id="UP000027186"/>
    </source>
</evidence>
<dbReference type="CDD" id="cd03801">
    <property type="entry name" value="GT4_PimA-like"/>
    <property type="match status" value="1"/>
</dbReference>
<protein>
    <recommendedName>
        <fullName evidence="1">Glycosyltransferase subfamily 4-like N-terminal domain-containing protein</fullName>
    </recommendedName>
</protein>
<dbReference type="Pfam" id="PF13692">
    <property type="entry name" value="Glyco_trans_1_4"/>
    <property type="match status" value="2"/>
</dbReference>
<dbReference type="SUPFAM" id="SSF53756">
    <property type="entry name" value="UDP-Glycosyltransferase/glycogen phosphorylase"/>
    <property type="match status" value="3"/>
</dbReference>
<evidence type="ECO:0000313" key="2">
    <source>
        <dbReference type="EMBL" id="AIB16711.1"/>
    </source>
</evidence>
<keyword evidence="2" id="KW-0614">Plasmid</keyword>
<dbReference type="Gene3D" id="3.40.50.2000">
    <property type="entry name" value="Glycogen Phosphorylase B"/>
    <property type="match status" value="5"/>
</dbReference>
<reference evidence="2 3" key="1">
    <citation type="journal article" date="2014" name="Genome Announc.">
        <title>Complete Genome Sequence of the Model Rhizosphere Strain Azospirillum brasilense Az39, Successfully Applied in Agriculture.</title>
        <authorList>
            <person name="Rivera D."/>
            <person name="Revale S."/>
            <person name="Molina R."/>
            <person name="Gualpa J."/>
            <person name="Puente M."/>
            <person name="Maroniche G."/>
            <person name="Paris G."/>
            <person name="Baker D."/>
            <person name="Clavijo B."/>
            <person name="McLay K."/>
            <person name="Spaepen S."/>
            <person name="Perticari A."/>
            <person name="Vazquez M."/>
            <person name="Wisniewski-Dye F."/>
            <person name="Watkins C."/>
            <person name="Martinez-Abarca F."/>
            <person name="Vanderleyden J."/>
            <person name="Cassan F."/>
        </authorList>
    </citation>
    <scope>NUCLEOTIDE SEQUENCE [LARGE SCALE GENOMIC DNA]</scope>
    <source>
        <strain evidence="2 3">Az39</strain>
        <plasmid evidence="2">AbAZ39_p5</plasmid>
    </source>
</reference>
<dbReference type="PANTHER" id="PTHR12526">
    <property type="entry name" value="GLYCOSYLTRANSFERASE"/>
    <property type="match status" value="1"/>
</dbReference>
<geneLocation type="plasmid" evidence="2 3">
    <name>AbAZ39_p5</name>
</geneLocation>
<dbReference type="EMBL" id="CP007798">
    <property type="protein sequence ID" value="AIB16711.1"/>
    <property type="molecule type" value="Genomic_DNA"/>
</dbReference>
<dbReference type="InterPro" id="IPR028098">
    <property type="entry name" value="Glyco_trans_4-like_N"/>
</dbReference>
<accession>A0A060DS90</accession>
<evidence type="ECO:0000259" key="1">
    <source>
        <dbReference type="Pfam" id="PF13439"/>
    </source>
</evidence>
<dbReference type="Proteomes" id="UP000027186">
    <property type="component" value="Plasmid AbAZ39_p5"/>
</dbReference>
<sequence length="1408" mass="151693">MKKLLVLNFFPAFLPPSSGGELRFHHVYAELSRHFEIDLVTWTHPDGPEERIQVTERLREHRIPKCPAFEDIHRAFHREGITGEFVGVAAALVGRTPTRYHEVVDALAAEADAIIHEFPYTLLYDRGFGRDGKPRIYNSHNFETAMVEALASGPGVDRLRRFVEGLERRLAQGSALVFATSAEERARFALEFAIPRSRLHLAPNGVDPAGFDNSGAEAAAGHLAARHPALASRIGSRPTALFIGSDHPPNLKAAAFILNELAPRLPMVHFVIAGSVRKRMAATAANVSVIGPVDHATKTALFKTASLFVNPIFQGAGTSLKALEAMAAGVPVVSTPMGVRGLPVKDDVHCIVAEHAEFADGVLRLATIKTLARDLARRAQDLVRTSFTWDRVAEGIASAIRPVLETAPRPVDRSLADRSPAGQSMIADRPLILIANDYSVREPVTGGANRIVQLSRRLARDADVVNLCLSGGEGVAVEELSPGFFEFRVPKTQAQHAFEAMTMRRNTVSVGDIASALFCNRNEPLRTLFARLGNRAAAIVFSHPYLAPLLDTTGKLRPVLYEAHNVEAKLKADLLSNHTDGAPLSAFVAALEDNTLSVANAVVAVAAGDGEEFARRAPGKPIGLVLNGAEILPPEQAAADIAARAGRNPETGFVAVFIGSDHRPNVDAARFLCTDVLPALPGMSLWVIGGVCAALDEFADQPRLKRFGTVDQDEKTRLLRHADIALNPVSMGSGSSLKASEYMAYGLPTVSTPTGVRGFDVADRRHVIIAPLEGFVKAIRDLMSDPALRQSLGEAAHRHAAQTLGWDVQADALRAVVRAAAVKSVRRSQPLRLLVVADSCTEPCRDRRDDRLRLMLDALAASGEATIDLIAPNLEEVRDQGEFGTAILPRTAPAVSAVLPFAQSATLLDCTPPASPDTPTVQALGSRLDAEAIAFGRQIIPILRQTCLLGGWYPLEQMDGRRHRWSGATAGIFARLGTRTVRLEGRLDASLYGSVQVRVNGGEPETRILRQTFTLDVELDPGVATLIELSLPDGEAEDDGPRRRGFLLERLSQRSGFDDAFENVDLALDAATITRVDHWPAFARTLRNVAADRSEDLETAFRAVHALNAPALATALEQRVADCDAMLVRWDASRMPMELLDALRRATVPVFFLLQDGFDGPSAYWPSFFEACRSAKRILTFSSADRFLFPDMGDRVAVLPGGGVDPTAFIERIAAEKAFRAARRIARPYVLLVGAASLPAPLWEAFAGLLDSVANLDILIVDQAANRTADVDPDALRACGDRIRALTDLDRTAFIGALTGAVATVVLDDASAPAILDSWMAGRPVIVTGRCLTGLDLVTNGTNGIVAETPTAVADAIALLAANPVEAGRMGLTGHREALGRHSWNHAAVWLRDLLGTDTISRKIPVQA</sequence>
<dbReference type="GO" id="GO:0016757">
    <property type="term" value="F:glycosyltransferase activity"/>
    <property type="evidence" value="ECO:0007669"/>
    <property type="project" value="UniProtKB-ARBA"/>
</dbReference>
<feature type="domain" description="Glycosyltransferase subfamily 4-like N-terminal" evidence="1">
    <location>
        <begin position="19"/>
        <end position="208"/>
    </location>
</feature>
<name>A0A060DS90_9PROT</name>
<proteinExistence type="predicted"/>
<dbReference type="Pfam" id="PF13439">
    <property type="entry name" value="Glyco_transf_4"/>
    <property type="match status" value="1"/>
</dbReference>